<evidence type="ECO:0000256" key="3">
    <source>
        <dbReference type="ARBA" id="ARBA00022475"/>
    </source>
</evidence>
<evidence type="ECO:0000256" key="1">
    <source>
        <dbReference type="ARBA" id="ARBA00000085"/>
    </source>
</evidence>
<keyword evidence="8 13" id="KW-0418">Kinase</keyword>
<gene>
    <name evidence="18" type="ORF">ACFPOH_04965</name>
</gene>
<keyword evidence="5 13" id="KW-0808">Transferase</keyword>
<comment type="catalytic activity">
    <reaction evidence="1 13">
        <text>ATP + protein L-histidine = ADP + protein N-phospho-L-histidine.</text>
        <dbReference type="EC" id="2.7.13.3"/>
    </reaction>
</comment>
<dbReference type="EMBL" id="JBHSNQ010000048">
    <property type="protein sequence ID" value="MFC5541128.1"/>
    <property type="molecule type" value="Genomic_DNA"/>
</dbReference>
<evidence type="ECO:0000313" key="18">
    <source>
        <dbReference type="EMBL" id="MFC5541128.1"/>
    </source>
</evidence>
<dbReference type="InterPro" id="IPR017202">
    <property type="entry name" value="LiaS/VraS"/>
</dbReference>
<feature type="region of interest" description="Disordered" evidence="15">
    <location>
        <begin position="334"/>
        <end position="357"/>
    </location>
</feature>
<evidence type="ECO:0000259" key="17">
    <source>
        <dbReference type="PROSITE" id="PS50109"/>
    </source>
</evidence>
<evidence type="ECO:0000256" key="11">
    <source>
        <dbReference type="ARBA" id="ARBA00023012"/>
    </source>
</evidence>
<sequence length="357" mass="40722">MISLLFRTLMISIILISMFFGVFYLLYDVPNAAAWSPLWENTYNGMPLGVIIVCGVFFISFVISLWWMISVKSKEFITLKYVKQLAEPDFTLKRNVSYPLRKALKETNELIETQRKSLQRLSNEKAEASDKIIQERIVAERQRLARELHDSVSQQLFAASMLLSSITEMDTPPENAKQILVQIEKLVQQAQLEMRALLLHLRPIALNNNTLAQGLKDLIFELKQKVNFDIEYEIEEIKLSKAEEDHLFRIAQEALSNTLRHAKATEVEMLLIERDNLAILRIQDNGRGFDMNEETNSTSYGLKNIAERAVEIGAKYKVVSVPGEGTIVEVKVPLNKEEKESEEGELSEKETGGAIDD</sequence>
<evidence type="ECO:0000313" key="19">
    <source>
        <dbReference type="Proteomes" id="UP001595978"/>
    </source>
</evidence>
<keyword evidence="6 16" id="KW-0812">Transmembrane</keyword>
<dbReference type="GO" id="GO:0016301">
    <property type="term" value="F:kinase activity"/>
    <property type="evidence" value="ECO:0007669"/>
    <property type="project" value="UniProtKB-KW"/>
</dbReference>
<evidence type="ECO:0000256" key="5">
    <source>
        <dbReference type="ARBA" id="ARBA00022679"/>
    </source>
</evidence>
<dbReference type="InterPro" id="IPR011712">
    <property type="entry name" value="Sig_transdc_His_kin_sub3_dim/P"/>
</dbReference>
<evidence type="ECO:0000256" key="2">
    <source>
        <dbReference type="ARBA" id="ARBA00004651"/>
    </source>
</evidence>
<dbReference type="PANTHER" id="PTHR24421:SF37">
    <property type="entry name" value="SENSOR HISTIDINE KINASE NARS"/>
    <property type="match status" value="1"/>
</dbReference>
<dbReference type="SUPFAM" id="SSF55874">
    <property type="entry name" value="ATPase domain of HSP90 chaperone/DNA topoisomerase II/histidine kinase"/>
    <property type="match status" value="1"/>
</dbReference>
<organism evidence="18 19">
    <name type="scientific">Ureibacillus suwonensis</name>
    <dbReference type="NCBI Taxonomy" id="313007"/>
    <lineage>
        <taxon>Bacteria</taxon>
        <taxon>Bacillati</taxon>
        <taxon>Bacillota</taxon>
        <taxon>Bacilli</taxon>
        <taxon>Bacillales</taxon>
        <taxon>Caryophanaceae</taxon>
        <taxon>Ureibacillus</taxon>
    </lineage>
</organism>
<evidence type="ECO:0000256" key="4">
    <source>
        <dbReference type="ARBA" id="ARBA00022553"/>
    </source>
</evidence>
<feature type="transmembrane region" description="Helical" evidence="16">
    <location>
        <begin position="9"/>
        <end position="27"/>
    </location>
</feature>
<comment type="caution">
    <text evidence="18">The sequence shown here is derived from an EMBL/GenBank/DDBJ whole genome shotgun (WGS) entry which is preliminary data.</text>
</comment>
<keyword evidence="7 13" id="KW-0547">Nucleotide-binding</keyword>
<dbReference type="Pfam" id="PF07730">
    <property type="entry name" value="HisKA_3"/>
    <property type="match status" value="1"/>
</dbReference>
<keyword evidence="4" id="KW-0597">Phosphoprotein</keyword>
<dbReference type="Gene3D" id="1.20.5.1930">
    <property type="match status" value="1"/>
</dbReference>
<dbReference type="PIRSF" id="PIRSF037431">
    <property type="entry name" value="STHK_LiaS"/>
    <property type="match status" value="1"/>
</dbReference>
<keyword evidence="3 13" id="KW-1003">Cell membrane</keyword>
<feature type="domain" description="Histidine kinase" evidence="17">
    <location>
        <begin position="143"/>
        <end position="336"/>
    </location>
</feature>
<dbReference type="RefSeq" id="WP_390308962.1">
    <property type="nucleotide sequence ID" value="NZ_JBHSNQ010000048.1"/>
</dbReference>
<dbReference type="InterPro" id="IPR050482">
    <property type="entry name" value="Sensor_HK_TwoCompSys"/>
</dbReference>
<dbReference type="EC" id="2.7.13.3" evidence="13"/>
<keyword evidence="10 16" id="KW-1133">Transmembrane helix</keyword>
<proteinExistence type="predicted"/>
<keyword evidence="12 13" id="KW-0472">Membrane</keyword>
<keyword evidence="19" id="KW-1185">Reference proteome</keyword>
<comment type="subcellular location">
    <subcellularLocation>
        <location evidence="2 13">Cell membrane</location>
        <topology evidence="2 13">Multi-pass membrane protein</topology>
    </subcellularLocation>
</comment>
<dbReference type="InterPro" id="IPR003594">
    <property type="entry name" value="HATPase_dom"/>
</dbReference>
<feature type="coiled-coil region" evidence="14">
    <location>
        <begin position="101"/>
        <end position="131"/>
    </location>
</feature>
<evidence type="ECO:0000256" key="16">
    <source>
        <dbReference type="SAM" id="Phobius"/>
    </source>
</evidence>
<protein>
    <recommendedName>
        <fullName evidence="13">Sensor histidine kinase</fullName>
        <ecNumber evidence="13">2.7.13.3</ecNumber>
    </recommendedName>
</protein>
<reference evidence="19" key="1">
    <citation type="journal article" date="2019" name="Int. J. Syst. Evol. Microbiol.">
        <title>The Global Catalogue of Microorganisms (GCM) 10K type strain sequencing project: providing services to taxonomists for standard genome sequencing and annotation.</title>
        <authorList>
            <consortium name="The Broad Institute Genomics Platform"/>
            <consortium name="The Broad Institute Genome Sequencing Center for Infectious Disease"/>
            <person name="Wu L."/>
            <person name="Ma J."/>
        </authorList>
    </citation>
    <scope>NUCLEOTIDE SEQUENCE [LARGE SCALE GENOMIC DNA]</scope>
    <source>
        <strain evidence="19">CCUG 56331</strain>
    </source>
</reference>
<dbReference type="Gene3D" id="3.30.565.10">
    <property type="entry name" value="Histidine kinase-like ATPase, C-terminal domain"/>
    <property type="match status" value="1"/>
</dbReference>
<evidence type="ECO:0000256" key="15">
    <source>
        <dbReference type="SAM" id="MobiDB-lite"/>
    </source>
</evidence>
<dbReference type="Proteomes" id="UP001595978">
    <property type="component" value="Unassembled WGS sequence"/>
</dbReference>
<evidence type="ECO:0000256" key="14">
    <source>
        <dbReference type="SAM" id="Coils"/>
    </source>
</evidence>
<keyword evidence="14" id="KW-0175">Coiled coil</keyword>
<feature type="transmembrane region" description="Helical" evidence="16">
    <location>
        <begin position="47"/>
        <end position="69"/>
    </location>
</feature>
<keyword evidence="11 13" id="KW-0902">Two-component regulatory system</keyword>
<evidence type="ECO:0000256" key="7">
    <source>
        <dbReference type="ARBA" id="ARBA00022741"/>
    </source>
</evidence>
<evidence type="ECO:0000256" key="13">
    <source>
        <dbReference type="PIRNR" id="PIRNR037431"/>
    </source>
</evidence>
<evidence type="ECO:0000256" key="10">
    <source>
        <dbReference type="ARBA" id="ARBA00022989"/>
    </source>
</evidence>
<dbReference type="Pfam" id="PF02518">
    <property type="entry name" value="HATPase_c"/>
    <property type="match status" value="1"/>
</dbReference>
<evidence type="ECO:0000256" key="12">
    <source>
        <dbReference type="ARBA" id="ARBA00023136"/>
    </source>
</evidence>
<name>A0ABW0R9B1_9BACL</name>
<dbReference type="InterPro" id="IPR036890">
    <property type="entry name" value="HATPase_C_sf"/>
</dbReference>
<dbReference type="CDD" id="cd16917">
    <property type="entry name" value="HATPase_UhpB-NarQ-NarX-like"/>
    <property type="match status" value="1"/>
</dbReference>
<evidence type="ECO:0000256" key="9">
    <source>
        <dbReference type="ARBA" id="ARBA00022840"/>
    </source>
</evidence>
<dbReference type="PANTHER" id="PTHR24421">
    <property type="entry name" value="NITRATE/NITRITE SENSOR PROTEIN NARX-RELATED"/>
    <property type="match status" value="1"/>
</dbReference>
<evidence type="ECO:0000256" key="6">
    <source>
        <dbReference type="ARBA" id="ARBA00022692"/>
    </source>
</evidence>
<dbReference type="SMART" id="SM00387">
    <property type="entry name" value="HATPase_c"/>
    <property type="match status" value="1"/>
</dbReference>
<dbReference type="PROSITE" id="PS50109">
    <property type="entry name" value="HIS_KIN"/>
    <property type="match status" value="1"/>
</dbReference>
<accession>A0ABW0R9B1</accession>
<evidence type="ECO:0000256" key="8">
    <source>
        <dbReference type="ARBA" id="ARBA00022777"/>
    </source>
</evidence>
<keyword evidence="9 13" id="KW-0067">ATP-binding</keyword>
<dbReference type="InterPro" id="IPR005467">
    <property type="entry name" value="His_kinase_dom"/>
</dbReference>